<dbReference type="Proteomes" id="UP001589896">
    <property type="component" value="Unassembled WGS sequence"/>
</dbReference>
<feature type="region of interest" description="Disordered" evidence="1">
    <location>
        <begin position="1"/>
        <end position="30"/>
    </location>
</feature>
<proteinExistence type="predicted"/>
<protein>
    <submittedName>
        <fullName evidence="2">DUF6582 domain-containing protein</fullName>
    </submittedName>
</protein>
<sequence>MAELDAEERDNLDRKQFAFPKQRKEPLEDAGHVRSAIGRFNQVKGVTDEERDEAWERIKAAARRHDVEVSVDDWRELGND</sequence>
<evidence type="ECO:0000313" key="2">
    <source>
        <dbReference type="EMBL" id="MFC0676843.1"/>
    </source>
</evidence>
<name>A0ABV6RLP7_9GAMM</name>
<evidence type="ECO:0000313" key="3">
    <source>
        <dbReference type="Proteomes" id="UP001589896"/>
    </source>
</evidence>
<gene>
    <name evidence="2" type="ORF">ACFFGH_03120</name>
</gene>
<reference evidence="2 3" key="1">
    <citation type="submission" date="2024-09" db="EMBL/GenBank/DDBJ databases">
        <authorList>
            <person name="Sun Q."/>
            <person name="Mori K."/>
        </authorList>
    </citation>
    <scope>NUCLEOTIDE SEQUENCE [LARGE SCALE GENOMIC DNA]</scope>
    <source>
        <strain evidence="2 3">KCTC 23076</strain>
    </source>
</reference>
<dbReference type="InterPro" id="IPR046489">
    <property type="entry name" value="DUF6582"/>
</dbReference>
<accession>A0ABV6RLP7</accession>
<dbReference type="EMBL" id="JBHLTG010000001">
    <property type="protein sequence ID" value="MFC0676843.1"/>
    <property type="molecule type" value="Genomic_DNA"/>
</dbReference>
<dbReference type="RefSeq" id="WP_386664713.1">
    <property type="nucleotide sequence ID" value="NZ_JBHLTG010000001.1"/>
</dbReference>
<evidence type="ECO:0000256" key="1">
    <source>
        <dbReference type="SAM" id="MobiDB-lite"/>
    </source>
</evidence>
<feature type="compositionally biased region" description="Basic and acidic residues" evidence="1">
    <location>
        <begin position="9"/>
        <end position="30"/>
    </location>
</feature>
<keyword evidence="3" id="KW-1185">Reference proteome</keyword>
<organism evidence="2 3">
    <name type="scientific">Lysobacter korlensis</name>
    <dbReference type="NCBI Taxonomy" id="553636"/>
    <lineage>
        <taxon>Bacteria</taxon>
        <taxon>Pseudomonadati</taxon>
        <taxon>Pseudomonadota</taxon>
        <taxon>Gammaproteobacteria</taxon>
        <taxon>Lysobacterales</taxon>
        <taxon>Lysobacteraceae</taxon>
        <taxon>Lysobacter</taxon>
    </lineage>
</organism>
<dbReference type="Pfam" id="PF20223">
    <property type="entry name" value="DUF6582"/>
    <property type="match status" value="1"/>
</dbReference>
<comment type="caution">
    <text evidence="2">The sequence shown here is derived from an EMBL/GenBank/DDBJ whole genome shotgun (WGS) entry which is preliminary data.</text>
</comment>